<reference evidence="20 21" key="1">
    <citation type="submission" date="2021-03" db="EMBL/GenBank/DDBJ databases">
        <title>Sequencing the genomes of 1000 actinobacteria strains.</title>
        <authorList>
            <person name="Klenk H.-P."/>
        </authorList>
    </citation>
    <scope>NUCLEOTIDE SEQUENCE [LARGE SCALE GENOMIC DNA]</scope>
    <source>
        <strain evidence="20 21">DSM 14564</strain>
    </source>
</reference>
<evidence type="ECO:0000256" key="7">
    <source>
        <dbReference type="ARBA" id="ARBA00022927"/>
    </source>
</evidence>
<gene>
    <name evidence="20" type="ORF">JOF44_002512</name>
</gene>
<dbReference type="InterPro" id="IPR001708">
    <property type="entry name" value="YidC/ALB3/OXA1/COX18"/>
</dbReference>
<comment type="caution">
    <text evidence="20">The sequence shown here is derived from an EMBL/GenBank/DDBJ whole genome shotgun (WGS) entry which is preliminary data.</text>
</comment>
<evidence type="ECO:0000256" key="3">
    <source>
        <dbReference type="ARBA" id="ARBA00015325"/>
    </source>
</evidence>
<evidence type="ECO:0000256" key="5">
    <source>
        <dbReference type="ARBA" id="ARBA00022475"/>
    </source>
</evidence>
<evidence type="ECO:0000259" key="19">
    <source>
        <dbReference type="Pfam" id="PF02096"/>
    </source>
</evidence>
<evidence type="ECO:0000256" key="17">
    <source>
        <dbReference type="SAM" id="MobiDB-lite"/>
    </source>
</evidence>
<proteinExistence type="inferred from homology"/>
<feature type="transmembrane region" description="Helical" evidence="18">
    <location>
        <begin position="32"/>
        <end position="54"/>
    </location>
</feature>
<dbReference type="CDD" id="cd20070">
    <property type="entry name" value="5TM_YidC_Alb3"/>
    <property type="match status" value="1"/>
</dbReference>
<evidence type="ECO:0000313" key="20">
    <source>
        <dbReference type="EMBL" id="MBP2409609.1"/>
    </source>
</evidence>
<evidence type="ECO:0000256" key="4">
    <source>
        <dbReference type="ARBA" id="ARBA00022448"/>
    </source>
</evidence>
<dbReference type="InterPro" id="IPR028055">
    <property type="entry name" value="YidC/Oxa/ALB_C"/>
</dbReference>
<comment type="similarity">
    <text evidence="2">Belongs to the OXA1/ALB3/YidC family. Type 1 subfamily.</text>
</comment>
<keyword evidence="6 16" id="KW-0812">Transmembrane</keyword>
<evidence type="ECO:0000256" key="16">
    <source>
        <dbReference type="RuleBase" id="RU003945"/>
    </source>
</evidence>
<dbReference type="Pfam" id="PF02096">
    <property type="entry name" value="60KD_IMP"/>
    <property type="match status" value="1"/>
</dbReference>
<feature type="transmembrane region" description="Helical" evidence="18">
    <location>
        <begin position="217"/>
        <end position="241"/>
    </location>
</feature>
<comment type="subcellular location">
    <subcellularLocation>
        <location evidence="1">Cell membrane</location>
        <topology evidence="1">Multi-pass membrane protein</topology>
    </subcellularLocation>
    <subcellularLocation>
        <location evidence="16">Membrane</location>
        <topology evidence="16">Multi-pass membrane protein</topology>
    </subcellularLocation>
</comment>
<accession>A0ABS4YLI8</accession>
<organism evidence="20 21">
    <name type="scientific">Brachybacterium fresconis</name>
    <dbReference type="NCBI Taxonomy" id="173363"/>
    <lineage>
        <taxon>Bacteria</taxon>
        <taxon>Bacillati</taxon>
        <taxon>Actinomycetota</taxon>
        <taxon>Actinomycetes</taxon>
        <taxon>Micrococcales</taxon>
        <taxon>Dermabacteraceae</taxon>
        <taxon>Brachybacterium</taxon>
    </lineage>
</organism>
<feature type="transmembrane region" description="Helical" evidence="18">
    <location>
        <begin position="176"/>
        <end position="196"/>
    </location>
</feature>
<evidence type="ECO:0000256" key="10">
    <source>
        <dbReference type="ARBA" id="ARBA00023186"/>
    </source>
</evidence>
<evidence type="ECO:0000256" key="2">
    <source>
        <dbReference type="ARBA" id="ARBA00010527"/>
    </source>
</evidence>
<evidence type="ECO:0000256" key="6">
    <source>
        <dbReference type="ARBA" id="ARBA00022692"/>
    </source>
</evidence>
<feature type="domain" description="Membrane insertase YidC/Oxa/ALB C-terminal" evidence="19">
    <location>
        <begin position="34"/>
        <end position="255"/>
    </location>
</feature>
<evidence type="ECO:0000256" key="8">
    <source>
        <dbReference type="ARBA" id="ARBA00022989"/>
    </source>
</evidence>
<keyword evidence="9 18" id="KW-0472">Membrane</keyword>
<name>A0ABS4YLI8_9MICO</name>
<keyword evidence="4" id="KW-0813">Transport</keyword>
<dbReference type="NCBIfam" id="TIGR03592">
    <property type="entry name" value="yidC_oxa1_cterm"/>
    <property type="match status" value="1"/>
</dbReference>
<evidence type="ECO:0000256" key="9">
    <source>
        <dbReference type="ARBA" id="ARBA00023136"/>
    </source>
</evidence>
<feature type="region of interest" description="Disordered" evidence="17">
    <location>
        <begin position="260"/>
        <end position="371"/>
    </location>
</feature>
<feature type="compositionally biased region" description="Basic and acidic residues" evidence="17">
    <location>
        <begin position="265"/>
        <end position="283"/>
    </location>
</feature>
<dbReference type="EMBL" id="JAGIOC010000001">
    <property type="protein sequence ID" value="MBP2409609.1"/>
    <property type="molecule type" value="Genomic_DNA"/>
</dbReference>
<dbReference type="InterPro" id="IPR047196">
    <property type="entry name" value="YidC_ALB_C"/>
</dbReference>
<keyword evidence="7" id="KW-0653">Protein transport</keyword>
<dbReference type="PANTHER" id="PTHR12428:SF65">
    <property type="entry name" value="CYTOCHROME C OXIDASE ASSEMBLY PROTEIN COX18, MITOCHONDRIAL"/>
    <property type="match status" value="1"/>
</dbReference>
<dbReference type="Proteomes" id="UP000698222">
    <property type="component" value="Unassembled WGS sequence"/>
</dbReference>
<keyword evidence="21" id="KW-1185">Reference proteome</keyword>
<evidence type="ECO:0000313" key="21">
    <source>
        <dbReference type="Proteomes" id="UP000698222"/>
    </source>
</evidence>
<evidence type="ECO:0000256" key="11">
    <source>
        <dbReference type="ARBA" id="ARBA00025034"/>
    </source>
</evidence>
<comment type="subunit">
    <text evidence="12">Interacts with the Sec translocase complex via SecD. Specifically interacts with transmembrane segments of nascent integral membrane proteins during membrane integration.</text>
</comment>
<evidence type="ECO:0000256" key="14">
    <source>
        <dbReference type="ARBA" id="ARBA00033245"/>
    </source>
</evidence>
<keyword evidence="10" id="KW-0143">Chaperone</keyword>
<keyword evidence="5" id="KW-1003">Cell membrane</keyword>
<evidence type="ECO:0000256" key="1">
    <source>
        <dbReference type="ARBA" id="ARBA00004651"/>
    </source>
</evidence>
<evidence type="ECO:0000256" key="12">
    <source>
        <dbReference type="ARBA" id="ARBA00026028"/>
    </source>
</evidence>
<evidence type="ECO:0000256" key="18">
    <source>
        <dbReference type="SAM" id="Phobius"/>
    </source>
</evidence>
<evidence type="ECO:0000256" key="15">
    <source>
        <dbReference type="ARBA" id="ARBA00033342"/>
    </source>
</evidence>
<evidence type="ECO:0000256" key="13">
    <source>
        <dbReference type="ARBA" id="ARBA00031538"/>
    </source>
</evidence>
<dbReference type="PANTHER" id="PTHR12428">
    <property type="entry name" value="OXA1"/>
    <property type="match status" value="1"/>
</dbReference>
<feature type="compositionally biased region" description="Basic and acidic residues" evidence="17">
    <location>
        <begin position="318"/>
        <end position="344"/>
    </location>
</feature>
<dbReference type="NCBIfam" id="NF002350">
    <property type="entry name" value="PRK01315.1"/>
    <property type="match status" value="1"/>
</dbReference>
<comment type="function">
    <text evidence="11">Required for the insertion and/or proper folding and/or complex formation of integral membrane proteins into the membrane. Involved in integration of membrane proteins that insert both dependently and independently of the Sec translocase complex, as well as at least some lipoproteins. Aids folding of multispanning membrane proteins.</text>
</comment>
<protein>
    <recommendedName>
        <fullName evidence="3">Membrane protein insertase YidC</fullName>
    </recommendedName>
    <alternativeName>
        <fullName evidence="15">Foldase YidC</fullName>
    </alternativeName>
    <alternativeName>
        <fullName evidence="14">Membrane integrase YidC</fullName>
    </alternativeName>
    <alternativeName>
        <fullName evidence="13">Membrane protein YidC</fullName>
    </alternativeName>
</protein>
<sequence>MNPLYPIEWAVAWLMVKFHALLSVFMEADSGLTWVLSIVGLTVVVRTLIIPLFVRQIRASRAMQMVSPELQAVQKKYKGKTDQASRQKMAEETMALYKEAGASPFSSCLPMLLQMPIFFGLFRVLYNKLPEAAEGTRFGPLTPDLAQSASHSTILGDVTIADSFLNSGDGGITTKFVAGIIIACMCAVTFFTQKSLTMKNMPKAALEGPMANTQKMMLYMLPFIYVITGPGMPIGVLIYWLTTNVWTFGQQYIVIRATPTPGSDAAKERHERINAKREKKGLEPLDFTPPKKVSAEPDPEPEQNLRVQPSSKNKGGKKLSDQEKLERARAAREKAAEERRKAQEEAGESPAPPPSSSPSPLNKGAKKKRKK</sequence>
<keyword evidence="8 18" id="KW-1133">Transmembrane helix</keyword>
<dbReference type="RefSeq" id="WP_209891864.1">
    <property type="nucleotide sequence ID" value="NZ_BAAAJV010000006.1"/>
</dbReference>